<accession>A0A5S4F4H4</accession>
<dbReference type="RefSeq" id="WP_138671294.1">
    <property type="nucleotide sequence ID" value="NZ_VCKY01000168.1"/>
</dbReference>
<dbReference type="OrthoDB" id="4301188at2"/>
<name>A0A5S4F4H4_9ACTN</name>
<dbReference type="InterPro" id="IPR010982">
    <property type="entry name" value="Lambda_DNA-bd_dom_sf"/>
</dbReference>
<gene>
    <name evidence="1" type="ORF">ETD86_36995</name>
</gene>
<dbReference type="Proteomes" id="UP000309128">
    <property type="component" value="Unassembled WGS sequence"/>
</dbReference>
<dbReference type="EMBL" id="VCKY01000168">
    <property type="protein sequence ID" value="TMR11045.1"/>
    <property type="molecule type" value="Genomic_DNA"/>
</dbReference>
<comment type="caution">
    <text evidence="1">The sequence shown here is derived from an EMBL/GenBank/DDBJ whole genome shotgun (WGS) entry which is preliminary data.</text>
</comment>
<dbReference type="GO" id="GO:0003677">
    <property type="term" value="F:DNA binding"/>
    <property type="evidence" value="ECO:0007669"/>
    <property type="project" value="InterPro"/>
</dbReference>
<evidence type="ECO:0000313" key="2">
    <source>
        <dbReference type="Proteomes" id="UP000309128"/>
    </source>
</evidence>
<dbReference type="SUPFAM" id="SSF47413">
    <property type="entry name" value="lambda repressor-like DNA-binding domains"/>
    <property type="match status" value="1"/>
</dbReference>
<evidence type="ECO:0000313" key="1">
    <source>
        <dbReference type="EMBL" id="TMR11045.1"/>
    </source>
</evidence>
<protein>
    <submittedName>
        <fullName evidence="1">Helix-turn-helix transcriptional regulator</fullName>
    </submittedName>
</protein>
<dbReference type="Pfam" id="PF13560">
    <property type="entry name" value="HTH_31"/>
    <property type="match status" value="1"/>
</dbReference>
<dbReference type="InterPro" id="IPR001387">
    <property type="entry name" value="Cro/C1-type_HTH"/>
</dbReference>
<proteinExistence type="predicted"/>
<sequence>MTLQDGLRSLLAGELRAAGLSQAEAARQLGITAKHMSQMLTGRAPLSLAWADEIAGLCGRALLVGSRPASPEASGESR</sequence>
<dbReference type="CDD" id="cd00093">
    <property type="entry name" value="HTH_XRE"/>
    <property type="match status" value="1"/>
</dbReference>
<dbReference type="Gene3D" id="1.10.260.40">
    <property type="entry name" value="lambda repressor-like DNA-binding domains"/>
    <property type="match status" value="1"/>
</dbReference>
<dbReference type="AlphaFoldDB" id="A0A5S4F4H4"/>
<reference evidence="1 2" key="1">
    <citation type="submission" date="2019-05" db="EMBL/GenBank/DDBJ databases">
        <title>Draft genome sequence of Nonomuraea turkmeniaca DSM 43926.</title>
        <authorList>
            <person name="Saricaoglu S."/>
            <person name="Isik K."/>
        </authorList>
    </citation>
    <scope>NUCLEOTIDE SEQUENCE [LARGE SCALE GENOMIC DNA]</scope>
    <source>
        <strain evidence="1 2">DSM 43926</strain>
    </source>
</reference>
<keyword evidence="2" id="KW-1185">Reference proteome</keyword>
<organism evidence="1 2">
    <name type="scientific">Nonomuraea turkmeniaca</name>
    <dbReference type="NCBI Taxonomy" id="103838"/>
    <lineage>
        <taxon>Bacteria</taxon>
        <taxon>Bacillati</taxon>
        <taxon>Actinomycetota</taxon>
        <taxon>Actinomycetes</taxon>
        <taxon>Streptosporangiales</taxon>
        <taxon>Streptosporangiaceae</taxon>
        <taxon>Nonomuraea</taxon>
    </lineage>
</organism>